<protein>
    <submittedName>
        <fullName evidence="2">Uncharacterized protein</fullName>
    </submittedName>
</protein>
<keyword evidence="3" id="KW-1185">Reference proteome</keyword>
<organism evidence="2 3">
    <name type="scientific">Paraburkholderia translucens</name>
    <dbReference type="NCBI Taxonomy" id="2886945"/>
    <lineage>
        <taxon>Bacteria</taxon>
        <taxon>Pseudomonadati</taxon>
        <taxon>Pseudomonadota</taxon>
        <taxon>Betaproteobacteria</taxon>
        <taxon>Burkholderiales</taxon>
        <taxon>Burkholderiaceae</taxon>
        <taxon>Paraburkholderia</taxon>
    </lineage>
</organism>
<name>A0ABS8KMA3_9BURK</name>
<feature type="region of interest" description="Disordered" evidence="1">
    <location>
        <begin position="1"/>
        <end position="69"/>
    </location>
</feature>
<evidence type="ECO:0000256" key="1">
    <source>
        <dbReference type="SAM" id="MobiDB-lite"/>
    </source>
</evidence>
<dbReference type="EMBL" id="JAJITC010000029">
    <property type="protein sequence ID" value="MCC8405881.1"/>
    <property type="molecule type" value="Genomic_DNA"/>
</dbReference>
<feature type="compositionally biased region" description="Basic and acidic residues" evidence="1">
    <location>
        <begin position="39"/>
        <end position="59"/>
    </location>
</feature>
<reference evidence="2 3" key="1">
    <citation type="submission" date="2021-11" db="EMBL/GenBank/DDBJ databases">
        <authorList>
            <person name="Oh E.-T."/>
            <person name="Kim S.-B."/>
        </authorList>
    </citation>
    <scope>NUCLEOTIDE SEQUENCE [LARGE SCALE GENOMIC DNA]</scope>
    <source>
        <strain evidence="2 3">MMS20-SJTN17</strain>
    </source>
</reference>
<accession>A0ABS8KMA3</accession>
<feature type="compositionally biased region" description="Basic residues" evidence="1">
    <location>
        <begin position="60"/>
        <end position="69"/>
    </location>
</feature>
<proteinExistence type="predicted"/>
<gene>
    <name evidence="2" type="ORF">LJ655_29195</name>
</gene>
<evidence type="ECO:0000313" key="2">
    <source>
        <dbReference type="EMBL" id="MCC8405881.1"/>
    </source>
</evidence>
<comment type="caution">
    <text evidence="2">The sequence shown here is derived from an EMBL/GenBank/DDBJ whole genome shotgun (WGS) entry which is preliminary data.</text>
</comment>
<dbReference type="Proteomes" id="UP001430614">
    <property type="component" value="Unassembled WGS sequence"/>
</dbReference>
<sequence length="69" mass="7751">MMSNREKHPHSNRSEQQIDEAVENTFPASDAPSTGGSTRIEDDGNESHDEAPEQHDDKRARRRSSHGSH</sequence>
<evidence type="ECO:0000313" key="3">
    <source>
        <dbReference type="Proteomes" id="UP001430614"/>
    </source>
</evidence>